<dbReference type="PANTHER" id="PTHR42718:SF47">
    <property type="entry name" value="METHYL VIOLOGEN RESISTANCE PROTEIN SMVA"/>
    <property type="match status" value="1"/>
</dbReference>
<dbReference type="Gene3D" id="1.20.1720.10">
    <property type="entry name" value="Multidrug resistance protein D"/>
    <property type="match status" value="1"/>
</dbReference>
<reference evidence="11" key="1">
    <citation type="submission" date="2018-07" db="EMBL/GenBank/DDBJ databases">
        <authorList>
            <person name="Zhao J."/>
        </authorList>
    </citation>
    <scope>NUCLEOTIDE SEQUENCE [LARGE SCALE GENOMIC DNA]</scope>
    <source>
        <strain evidence="11">GSSD-12</strain>
    </source>
</reference>
<evidence type="ECO:0000313" key="11">
    <source>
        <dbReference type="Proteomes" id="UP000253868"/>
    </source>
</evidence>
<dbReference type="PROSITE" id="PS50850">
    <property type="entry name" value="MFS"/>
    <property type="match status" value="1"/>
</dbReference>
<feature type="transmembrane region" description="Helical" evidence="8">
    <location>
        <begin position="9"/>
        <end position="32"/>
    </location>
</feature>
<keyword evidence="11" id="KW-1185">Reference proteome</keyword>
<organism evidence="10 11">
    <name type="scientific">Streptomyces paludis</name>
    <dbReference type="NCBI Taxonomy" id="2282738"/>
    <lineage>
        <taxon>Bacteria</taxon>
        <taxon>Bacillati</taxon>
        <taxon>Actinomycetota</taxon>
        <taxon>Actinomycetes</taxon>
        <taxon>Kitasatosporales</taxon>
        <taxon>Streptomycetaceae</taxon>
        <taxon>Streptomyces</taxon>
    </lineage>
</organism>
<dbReference type="KEGG" id="spad:DVK44_15400"/>
<dbReference type="RefSeq" id="WP_114660194.1">
    <property type="nucleotide sequence ID" value="NZ_CP031194.1"/>
</dbReference>
<evidence type="ECO:0000313" key="10">
    <source>
        <dbReference type="EMBL" id="AXG78857.1"/>
    </source>
</evidence>
<dbReference type="EMBL" id="CP031194">
    <property type="protein sequence ID" value="AXG78857.1"/>
    <property type="molecule type" value="Genomic_DNA"/>
</dbReference>
<dbReference type="AlphaFoldDB" id="A0A345HQ83"/>
<keyword evidence="7" id="KW-0046">Antibiotic resistance</keyword>
<dbReference type="GO" id="GO:0005886">
    <property type="term" value="C:plasma membrane"/>
    <property type="evidence" value="ECO:0007669"/>
    <property type="project" value="UniProtKB-SubCell"/>
</dbReference>
<feature type="transmembrane region" description="Helical" evidence="8">
    <location>
        <begin position="101"/>
        <end position="122"/>
    </location>
</feature>
<dbReference type="CDD" id="cd17321">
    <property type="entry name" value="MFS_MMR_MDR_like"/>
    <property type="match status" value="1"/>
</dbReference>
<dbReference type="InterPro" id="IPR036259">
    <property type="entry name" value="MFS_trans_sf"/>
</dbReference>
<dbReference type="InterPro" id="IPR020846">
    <property type="entry name" value="MFS_dom"/>
</dbReference>
<evidence type="ECO:0000256" key="4">
    <source>
        <dbReference type="ARBA" id="ARBA00022692"/>
    </source>
</evidence>
<keyword evidence="5 8" id="KW-1133">Transmembrane helix</keyword>
<dbReference type="Gene3D" id="1.20.1250.20">
    <property type="entry name" value="MFS general substrate transporter like domains"/>
    <property type="match status" value="1"/>
</dbReference>
<evidence type="ECO:0000256" key="3">
    <source>
        <dbReference type="ARBA" id="ARBA00022475"/>
    </source>
</evidence>
<feature type="transmembrane region" description="Helical" evidence="8">
    <location>
        <begin position="330"/>
        <end position="353"/>
    </location>
</feature>
<comment type="subcellular location">
    <subcellularLocation>
        <location evidence="1">Cell membrane</location>
        <topology evidence="1">Multi-pass membrane protein</topology>
    </subcellularLocation>
</comment>
<sequence length="516" mass="52650">MSGGAQRWWLLATVSAGLLMITVDMSVLYTALPTLTHDLGADASQKLWIINAYPLVMAGLLLGAGTLGDRVGHKRMFLAGLAVFGLASGAAAFAPSAATLIAARALLAVGAAAMMPATLSLVRTTFHDERERNIAMGIWGTMSVVGAALGPVLGGLLLSHFWWGSVFLVNVPVVVVALAAGAVLAPSASGRSDRPWDVIASLQIMAGLVGLVYAVKEITKPGPDLLHLILALLVSALGFTLFVRRQRRQEHPLLDFALLRHPRILSGIVAAALAMFATAGIQLILTQRLQLVLDLTPLHAGLLVAAFAIGCLPAGVIAGGIAHRTGPRPLIVGGLLAGTAGVLLIVLLTPGVAPFLRIHPAHEAWIVPGLVVAGAGIGLAMTAASTTIMSNAPVERAGMASSVEEVSYELGSLSGVALLGSALTSVYTATVHLPAGVPAAAEDSLDQARVTAAELPAPQADSLLAAAHTAFDNGYTLTLLIAAAALAAGAAFTATRLSRPTPDPVAGANPQPETVA</sequence>
<feature type="transmembrane region" description="Helical" evidence="8">
    <location>
        <begin position="134"/>
        <end position="154"/>
    </location>
</feature>
<name>A0A345HQ83_9ACTN</name>
<evidence type="ECO:0000259" key="9">
    <source>
        <dbReference type="PROSITE" id="PS50850"/>
    </source>
</evidence>
<feature type="transmembrane region" description="Helical" evidence="8">
    <location>
        <begin position="297"/>
        <end position="318"/>
    </location>
</feature>
<dbReference type="PANTHER" id="PTHR42718">
    <property type="entry name" value="MAJOR FACILITATOR SUPERFAMILY MULTIDRUG TRANSPORTER MFSC"/>
    <property type="match status" value="1"/>
</dbReference>
<feature type="transmembrane region" description="Helical" evidence="8">
    <location>
        <begin position="365"/>
        <end position="389"/>
    </location>
</feature>
<dbReference type="OrthoDB" id="3218509at2"/>
<dbReference type="SUPFAM" id="SSF103473">
    <property type="entry name" value="MFS general substrate transporter"/>
    <property type="match status" value="1"/>
</dbReference>
<protein>
    <submittedName>
        <fullName evidence="10">MFS transporter</fullName>
    </submittedName>
</protein>
<gene>
    <name evidence="10" type="ORF">DVK44_15400</name>
</gene>
<keyword evidence="6 8" id="KW-0472">Membrane</keyword>
<keyword evidence="3" id="KW-1003">Cell membrane</keyword>
<evidence type="ECO:0000256" key="5">
    <source>
        <dbReference type="ARBA" id="ARBA00022989"/>
    </source>
</evidence>
<dbReference type="Proteomes" id="UP000253868">
    <property type="component" value="Chromosome"/>
</dbReference>
<dbReference type="GO" id="GO:0046677">
    <property type="term" value="P:response to antibiotic"/>
    <property type="evidence" value="ECO:0007669"/>
    <property type="project" value="UniProtKB-KW"/>
</dbReference>
<feature type="domain" description="Major facilitator superfamily (MFS) profile" evidence="9">
    <location>
        <begin position="10"/>
        <end position="501"/>
    </location>
</feature>
<feature type="transmembrane region" description="Helical" evidence="8">
    <location>
        <begin position="76"/>
        <end position="95"/>
    </location>
</feature>
<accession>A0A345HQ83</accession>
<dbReference type="InterPro" id="IPR011701">
    <property type="entry name" value="MFS"/>
</dbReference>
<feature type="transmembrane region" description="Helical" evidence="8">
    <location>
        <begin position="474"/>
        <end position="494"/>
    </location>
</feature>
<evidence type="ECO:0000256" key="1">
    <source>
        <dbReference type="ARBA" id="ARBA00004651"/>
    </source>
</evidence>
<keyword evidence="2" id="KW-0813">Transport</keyword>
<evidence type="ECO:0000256" key="2">
    <source>
        <dbReference type="ARBA" id="ARBA00022448"/>
    </source>
</evidence>
<evidence type="ECO:0000256" key="8">
    <source>
        <dbReference type="SAM" id="Phobius"/>
    </source>
</evidence>
<feature type="transmembrane region" description="Helical" evidence="8">
    <location>
        <begin position="196"/>
        <end position="213"/>
    </location>
</feature>
<feature type="transmembrane region" description="Helical" evidence="8">
    <location>
        <begin position="47"/>
        <end position="64"/>
    </location>
</feature>
<proteinExistence type="predicted"/>
<evidence type="ECO:0000256" key="7">
    <source>
        <dbReference type="ARBA" id="ARBA00023251"/>
    </source>
</evidence>
<feature type="transmembrane region" description="Helical" evidence="8">
    <location>
        <begin position="225"/>
        <end position="243"/>
    </location>
</feature>
<feature type="transmembrane region" description="Helical" evidence="8">
    <location>
        <begin position="160"/>
        <end position="184"/>
    </location>
</feature>
<keyword evidence="4 8" id="KW-0812">Transmembrane</keyword>
<dbReference type="Pfam" id="PF07690">
    <property type="entry name" value="MFS_1"/>
    <property type="match status" value="1"/>
</dbReference>
<dbReference type="GO" id="GO:0022857">
    <property type="term" value="F:transmembrane transporter activity"/>
    <property type="evidence" value="ECO:0007669"/>
    <property type="project" value="InterPro"/>
</dbReference>
<evidence type="ECO:0000256" key="6">
    <source>
        <dbReference type="ARBA" id="ARBA00023136"/>
    </source>
</evidence>
<feature type="transmembrane region" description="Helical" evidence="8">
    <location>
        <begin position="264"/>
        <end position="285"/>
    </location>
</feature>